<feature type="transmembrane region" description="Helical" evidence="1">
    <location>
        <begin position="7"/>
        <end position="29"/>
    </location>
</feature>
<keyword evidence="1" id="KW-0812">Transmembrane</keyword>
<evidence type="ECO:0000313" key="3">
    <source>
        <dbReference type="Proteomes" id="UP000537260"/>
    </source>
</evidence>
<accession>A0A7Z0EC60</accession>
<feature type="transmembrane region" description="Helical" evidence="1">
    <location>
        <begin position="177"/>
        <end position="194"/>
    </location>
</feature>
<dbReference type="Pfam" id="PF06197">
    <property type="entry name" value="DUF998"/>
    <property type="match status" value="1"/>
</dbReference>
<comment type="caution">
    <text evidence="2">The sequence shown here is derived from an EMBL/GenBank/DDBJ whole genome shotgun (WGS) entry which is preliminary data.</text>
</comment>
<feature type="transmembrane region" description="Helical" evidence="1">
    <location>
        <begin position="113"/>
        <end position="133"/>
    </location>
</feature>
<feature type="transmembrane region" description="Helical" evidence="1">
    <location>
        <begin position="145"/>
        <end position="171"/>
    </location>
</feature>
<evidence type="ECO:0000313" key="2">
    <source>
        <dbReference type="EMBL" id="NYJ18314.1"/>
    </source>
</evidence>
<organism evidence="2 3">
    <name type="scientific">Glaciibacter psychrotolerans</name>
    <dbReference type="NCBI Taxonomy" id="670054"/>
    <lineage>
        <taxon>Bacteria</taxon>
        <taxon>Bacillati</taxon>
        <taxon>Actinomycetota</taxon>
        <taxon>Actinomycetes</taxon>
        <taxon>Micrococcales</taxon>
        <taxon>Microbacteriaceae</taxon>
        <taxon>Glaciibacter</taxon>
    </lineage>
</organism>
<keyword evidence="1" id="KW-0472">Membrane</keyword>
<feature type="transmembrane region" description="Helical" evidence="1">
    <location>
        <begin position="83"/>
        <end position="101"/>
    </location>
</feature>
<reference evidence="2 3" key="1">
    <citation type="submission" date="2020-07" db="EMBL/GenBank/DDBJ databases">
        <title>Sequencing the genomes of 1000 actinobacteria strains.</title>
        <authorList>
            <person name="Klenk H.-P."/>
        </authorList>
    </citation>
    <scope>NUCLEOTIDE SEQUENCE [LARGE SCALE GENOMIC DNA]</scope>
    <source>
        <strain evidence="2 3">LI1</strain>
    </source>
</reference>
<keyword evidence="1" id="KW-1133">Transmembrane helix</keyword>
<protein>
    <submittedName>
        <fullName evidence="2">Putative membrane protein</fullName>
    </submittedName>
</protein>
<dbReference type="RefSeq" id="WP_179577242.1">
    <property type="nucleotide sequence ID" value="NZ_JACCFM010000001.1"/>
</dbReference>
<proteinExistence type="predicted"/>
<dbReference type="EMBL" id="JACCFM010000001">
    <property type="protein sequence ID" value="NYJ18314.1"/>
    <property type="molecule type" value="Genomic_DNA"/>
</dbReference>
<feature type="transmembrane region" description="Helical" evidence="1">
    <location>
        <begin position="49"/>
        <end position="71"/>
    </location>
</feature>
<keyword evidence="3" id="KW-1185">Reference proteome</keyword>
<dbReference type="Proteomes" id="UP000537260">
    <property type="component" value="Unassembled WGS sequence"/>
</dbReference>
<gene>
    <name evidence="2" type="ORF">HNR05_000105</name>
</gene>
<dbReference type="AlphaFoldDB" id="A0A7Z0EC60"/>
<name>A0A7Z0EC60_9MICO</name>
<evidence type="ECO:0000256" key="1">
    <source>
        <dbReference type="SAM" id="Phobius"/>
    </source>
</evidence>
<dbReference type="InterPro" id="IPR009339">
    <property type="entry name" value="DUF998"/>
</dbReference>
<sequence>MPASARWWAWFGLVGIIAYVGIDVVLAVLRPDYGLVVDAESNYGRGAYSWLMNINFVVRGILSACALVALLRADIATPRTGMLVGIWAVTSTLLAFFPVNVEGYPVLGTGRAHLLLAGIGFVAIVVGVFGMTLQIRREGRWPRGVPALLALAIVGLGSLVLLPASGVLGAVGLVERIFLAAVLGWLALVLAWIVRSAPRQLARS</sequence>